<evidence type="ECO:0000259" key="3">
    <source>
        <dbReference type="PROSITE" id="PS51186"/>
    </source>
</evidence>
<gene>
    <name evidence="4" type="ordered locus">SVEN_1853</name>
</gene>
<keyword evidence="5" id="KW-1185">Reference proteome</keyword>
<dbReference type="EMBL" id="FR845719">
    <property type="protein sequence ID" value="CCA55140.1"/>
    <property type="molecule type" value="Genomic_DNA"/>
</dbReference>
<reference evidence="4 5" key="1">
    <citation type="journal article" date="2011" name="BMC Genomics">
        <title>Genome-wide analysis of the role of GlnR in Streptomyces venezuelae provides new insights into global nitrogen regulation in actinomycetes.</title>
        <authorList>
            <person name="Pullan S.T."/>
            <person name="Bibb M.J."/>
            <person name="Merrick M."/>
        </authorList>
    </citation>
    <scope>NUCLEOTIDE SEQUENCE [LARGE SCALE GENOMIC DNA]</scope>
    <source>
        <strain evidence="4">ATCC 10712</strain>
    </source>
</reference>
<name>F2RJD0_STRVP</name>
<feature type="domain" description="N-acetyltransferase" evidence="3">
    <location>
        <begin position="9"/>
        <end position="168"/>
    </location>
</feature>
<dbReference type="eggNOG" id="COG0456">
    <property type="taxonomic scope" value="Bacteria"/>
</dbReference>
<evidence type="ECO:0000256" key="1">
    <source>
        <dbReference type="ARBA" id="ARBA00022679"/>
    </source>
</evidence>
<dbReference type="AlphaFoldDB" id="F2RJD0"/>
<proteinExistence type="predicted"/>
<dbReference type="HOGENOM" id="CLU_013985_19_2_11"/>
<dbReference type="KEGG" id="sve:SVEN_1853"/>
<keyword evidence="2" id="KW-0012">Acyltransferase</keyword>
<dbReference type="STRING" id="953739.SVEN_1853"/>
<dbReference type="PANTHER" id="PTHR43877:SF2">
    <property type="entry name" value="AMINOALKYLPHOSPHONATE N-ACETYLTRANSFERASE-RELATED"/>
    <property type="match status" value="1"/>
</dbReference>
<dbReference type="Pfam" id="PF00583">
    <property type="entry name" value="Acetyltransf_1"/>
    <property type="match status" value="1"/>
</dbReference>
<dbReference type="InterPro" id="IPR000182">
    <property type="entry name" value="GNAT_dom"/>
</dbReference>
<dbReference type="InterPro" id="IPR016181">
    <property type="entry name" value="Acyl_CoA_acyltransferase"/>
</dbReference>
<evidence type="ECO:0000256" key="2">
    <source>
        <dbReference type="ARBA" id="ARBA00023315"/>
    </source>
</evidence>
<evidence type="ECO:0000313" key="4">
    <source>
        <dbReference type="EMBL" id="CCA55140.1"/>
    </source>
</evidence>
<dbReference type="CDD" id="cd04301">
    <property type="entry name" value="NAT_SF"/>
    <property type="match status" value="1"/>
</dbReference>
<accession>F2RJD0</accession>
<dbReference type="PROSITE" id="PS51186">
    <property type="entry name" value="GNAT"/>
    <property type="match status" value="1"/>
</dbReference>
<evidence type="ECO:0000313" key="5">
    <source>
        <dbReference type="Proteomes" id="UP000006854"/>
    </source>
</evidence>
<dbReference type="InterPro" id="IPR050832">
    <property type="entry name" value="Bact_Acetyltransf"/>
</dbReference>
<dbReference type="Proteomes" id="UP000006854">
    <property type="component" value="Chromosome"/>
</dbReference>
<keyword evidence="1 4" id="KW-0808">Transferase</keyword>
<organism evidence="4 5">
    <name type="scientific">Streptomyces venezuelae (strain ATCC 10712 / CBS 650.69 / DSM 40230 / JCM 4526 / NBRC 13096 / PD 04745)</name>
    <dbReference type="NCBI Taxonomy" id="953739"/>
    <lineage>
        <taxon>Bacteria</taxon>
        <taxon>Bacillati</taxon>
        <taxon>Actinomycetota</taxon>
        <taxon>Actinomycetes</taxon>
        <taxon>Kitasatosporales</taxon>
        <taxon>Streptomycetaceae</taxon>
        <taxon>Streptomyces</taxon>
    </lineage>
</organism>
<dbReference type="Gene3D" id="3.40.630.30">
    <property type="match status" value="1"/>
</dbReference>
<dbReference type="SUPFAM" id="SSF55729">
    <property type="entry name" value="Acyl-CoA N-acyltransferases (Nat)"/>
    <property type="match status" value="1"/>
</dbReference>
<sequence>MAVMIVPETLIRTAERADDDVLAELDRVTWSRLHAVLPAPVPPYGPFFDDRHRPEDYLVAVRGGVVVGYVRTVPPTPLAATAHVRQIQGLVVAESARGLGVARALLRAAMDRARADGAVRMTLRVLGHNAPARALYASEGFGVEGVLPGELFLDGEYVDDVLMGRSLTR</sequence>
<protein>
    <submittedName>
        <fullName evidence="4">Putative acetyltransferase</fullName>
    </submittedName>
</protein>
<dbReference type="PATRIC" id="fig|953739.5.peg.4008"/>
<dbReference type="GO" id="GO:0016747">
    <property type="term" value="F:acyltransferase activity, transferring groups other than amino-acyl groups"/>
    <property type="evidence" value="ECO:0007669"/>
    <property type="project" value="InterPro"/>
</dbReference>
<dbReference type="PANTHER" id="PTHR43877">
    <property type="entry name" value="AMINOALKYLPHOSPHONATE N-ACETYLTRANSFERASE-RELATED-RELATED"/>
    <property type="match status" value="1"/>
</dbReference>